<dbReference type="OrthoDB" id="3240817at2759"/>
<dbReference type="Gene3D" id="3.60.10.10">
    <property type="entry name" value="Endonuclease/exonuclease/phosphatase"/>
    <property type="match status" value="1"/>
</dbReference>
<keyword evidence="6" id="KW-0255">Endonuclease</keyword>
<evidence type="ECO:0000256" key="2">
    <source>
        <dbReference type="ARBA" id="ARBA00005300"/>
    </source>
</evidence>
<dbReference type="Pfam" id="PF00075">
    <property type="entry name" value="RNase_H"/>
    <property type="match status" value="1"/>
</dbReference>
<dbReference type="SUPFAM" id="SSF56219">
    <property type="entry name" value="DNase I-like"/>
    <property type="match status" value="1"/>
</dbReference>
<gene>
    <name evidence="11" type="ORF">D9611_011804</name>
</gene>
<organism evidence="11 12">
    <name type="scientific">Ephemerocybe angulata</name>
    <dbReference type="NCBI Taxonomy" id="980116"/>
    <lineage>
        <taxon>Eukaryota</taxon>
        <taxon>Fungi</taxon>
        <taxon>Dikarya</taxon>
        <taxon>Basidiomycota</taxon>
        <taxon>Agaricomycotina</taxon>
        <taxon>Agaricomycetes</taxon>
        <taxon>Agaricomycetidae</taxon>
        <taxon>Agaricales</taxon>
        <taxon>Agaricineae</taxon>
        <taxon>Psathyrellaceae</taxon>
        <taxon>Ephemerocybe</taxon>
    </lineage>
</organism>
<evidence type="ECO:0000259" key="10">
    <source>
        <dbReference type="PROSITE" id="PS50879"/>
    </source>
</evidence>
<comment type="similarity">
    <text evidence="2">Belongs to the RNase H family.</text>
</comment>
<evidence type="ECO:0000256" key="5">
    <source>
        <dbReference type="ARBA" id="ARBA00022723"/>
    </source>
</evidence>
<dbReference type="Proteomes" id="UP000541558">
    <property type="component" value="Unassembled WGS sequence"/>
</dbReference>
<dbReference type="CDD" id="cd01650">
    <property type="entry name" value="RT_nLTR_like"/>
    <property type="match status" value="1"/>
</dbReference>
<dbReference type="PANTHER" id="PTHR10642:SF26">
    <property type="entry name" value="RIBONUCLEASE H1"/>
    <property type="match status" value="1"/>
</dbReference>
<dbReference type="InterPro" id="IPR036691">
    <property type="entry name" value="Endo/exonu/phosph_ase_sf"/>
</dbReference>
<accession>A0A8H5BY28</accession>
<keyword evidence="5" id="KW-0479">Metal-binding</keyword>
<protein>
    <recommendedName>
        <fullName evidence="3">ribonuclease H</fullName>
        <ecNumber evidence="3">3.1.26.4</ecNumber>
    </recommendedName>
</protein>
<evidence type="ECO:0000256" key="3">
    <source>
        <dbReference type="ARBA" id="ARBA00012180"/>
    </source>
</evidence>
<proteinExistence type="inferred from homology"/>
<dbReference type="PROSITE" id="PS50879">
    <property type="entry name" value="RNASE_H_1"/>
    <property type="match status" value="1"/>
</dbReference>
<reference evidence="11 12" key="1">
    <citation type="journal article" date="2020" name="ISME J.">
        <title>Uncovering the hidden diversity of litter-decomposition mechanisms in mushroom-forming fungi.</title>
        <authorList>
            <person name="Floudas D."/>
            <person name="Bentzer J."/>
            <person name="Ahren D."/>
            <person name="Johansson T."/>
            <person name="Persson P."/>
            <person name="Tunlid A."/>
        </authorList>
    </citation>
    <scope>NUCLEOTIDE SEQUENCE [LARGE SCALE GENOMIC DNA]</scope>
    <source>
        <strain evidence="11 12">CBS 175.51</strain>
    </source>
</reference>
<evidence type="ECO:0000256" key="1">
    <source>
        <dbReference type="ARBA" id="ARBA00000077"/>
    </source>
</evidence>
<dbReference type="Pfam" id="PF00078">
    <property type="entry name" value="RVT_1"/>
    <property type="match status" value="1"/>
</dbReference>
<dbReference type="AlphaFoldDB" id="A0A8H5BY28"/>
<dbReference type="EMBL" id="JAACJK010000114">
    <property type="protein sequence ID" value="KAF5331386.1"/>
    <property type="molecule type" value="Genomic_DNA"/>
</dbReference>
<dbReference type="PROSITE" id="PS50878">
    <property type="entry name" value="RT_POL"/>
    <property type="match status" value="1"/>
</dbReference>
<comment type="catalytic activity">
    <reaction evidence="1">
        <text>Endonucleolytic cleavage to 5'-phosphomonoester.</text>
        <dbReference type="EC" id="3.1.26.4"/>
    </reaction>
</comment>
<dbReference type="Gene3D" id="3.30.420.10">
    <property type="entry name" value="Ribonuclease H-like superfamily/Ribonuclease H"/>
    <property type="match status" value="1"/>
</dbReference>
<keyword evidence="12" id="KW-1185">Reference proteome</keyword>
<dbReference type="InterPro" id="IPR000477">
    <property type="entry name" value="RT_dom"/>
</dbReference>
<feature type="domain" description="Reverse transcriptase" evidence="9">
    <location>
        <begin position="640"/>
        <end position="914"/>
    </location>
</feature>
<evidence type="ECO:0000313" key="11">
    <source>
        <dbReference type="EMBL" id="KAF5331386.1"/>
    </source>
</evidence>
<evidence type="ECO:0000256" key="4">
    <source>
        <dbReference type="ARBA" id="ARBA00022722"/>
    </source>
</evidence>
<keyword evidence="4" id="KW-0540">Nuclease</keyword>
<dbReference type="GO" id="GO:0004523">
    <property type="term" value="F:RNA-DNA hybrid ribonuclease activity"/>
    <property type="evidence" value="ECO:0007669"/>
    <property type="project" value="UniProtKB-EC"/>
</dbReference>
<feature type="domain" description="RNase H type-1" evidence="10">
    <location>
        <begin position="292"/>
        <end position="432"/>
    </location>
</feature>
<dbReference type="InterPro" id="IPR012337">
    <property type="entry name" value="RNaseH-like_sf"/>
</dbReference>
<dbReference type="CDD" id="cd09280">
    <property type="entry name" value="RNase_HI_eukaryote_like"/>
    <property type="match status" value="1"/>
</dbReference>
<dbReference type="InterPro" id="IPR036397">
    <property type="entry name" value="RNaseH_sf"/>
</dbReference>
<dbReference type="InterPro" id="IPR002156">
    <property type="entry name" value="RNaseH_domain"/>
</dbReference>
<keyword evidence="7" id="KW-0378">Hydrolase</keyword>
<comment type="caution">
    <text evidence="11">The sequence shown here is derived from an EMBL/GenBank/DDBJ whole genome shotgun (WGS) entry which is preliminary data.</text>
</comment>
<evidence type="ECO:0000259" key="9">
    <source>
        <dbReference type="PROSITE" id="PS50878"/>
    </source>
</evidence>
<evidence type="ECO:0000256" key="8">
    <source>
        <dbReference type="SAM" id="MobiDB-lite"/>
    </source>
</evidence>
<dbReference type="GO" id="GO:0046872">
    <property type="term" value="F:metal ion binding"/>
    <property type="evidence" value="ECO:0007669"/>
    <property type="project" value="UniProtKB-KW"/>
</dbReference>
<evidence type="ECO:0000256" key="6">
    <source>
        <dbReference type="ARBA" id="ARBA00022759"/>
    </source>
</evidence>
<evidence type="ECO:0000313" key="12">
    <source>
        <dbReference type="Proteomes" id="UP000541558"/>
    </source>
</evidence>
<dbReference type="InterPro" id="IPR050092">
    <property type="entry name" value="RNase_H"/>
</dbReference>
<sequence>MDHPQFRGAIKGYDLTIYQEVRLHRDLLGMVGEVEGFTRYSVERNYYDEDNDQWGGVMAFARTGLGMKMNERLSSTDILVLESTEMIVVGAYILPGGSDWSTFTSEDPFEKLLELMWVLKGDARPVLVMGDINARTQDLSSHVEGRPCSADLVRPTARGRALVDVCRETGLAIMNGMERFGEEGGAYTSHHTRGKAVVDYAMGNAKALARVRKVVVGKEDHEWSDHAQVVVVMESGEGSAGRGERDRAPKARRRKPKLPNETELDKLVIEAMATRLDPVRRLRRVYGLAYSESNPVQVYVDGSALQNGTEAARAGSGVYHGRGSGRNEAVRVPDNQSNNRAELYAVLRTLQSVNTHLTLVISSDSEYTINMLTTWAAKYTALGWRVTNGDVLSDIAFLLRQRPAATTLRKVKAHSGLEGNEAADALAKEGATKPAAPPYVAIDWEIFQRDRCRCEECEGEGERVAEDKVVGELGVRRGYEDGKRPRWEETEEQVSVSLTACRRKCRVRQKEIREELFGGEGVFWDVFERLKGKGKEAVADIPIEAMRRAFFGKMNPPGVPPASFDSRRQELLHRVAALMGDTTEDKSPLLSFDRFFVIREIEEGKADIRAKLKAARGEDGISYQDVFDMDNDVLLTLCNRCLETRSAPTAWLRTQLVGLCKPGKPKDDPNSYRAVGLESCLLKFFTLLVTKRAVEFADSVSALPDSQNGFRKDYRTNNNVFVLRAAVDKAHAEGRPLYAAFVDLTNAFPSTDHAALWLKLRKMGAGGCIFDWMRWLYRQMEYVAMHNGEVSDPFSAAMGILIGDTCSPILWALFMADLPDYIPNDLDDIVLGGVKVANLEQADDVLLMSTTAEGLMRKLRGMYVWAGKNFMLFNATKSVVMIFGPQPRVLPVFDLGEGGVLSVVKEHTYLGFRLSSRASGLLRPHYDAKAAAAQTMRRVIGGVGQMAGTLPVAMLVMLYMNLIDPHLVHGCEVVIDEVKVAYEKLEKVHKGFIRKAIGLTKYSLLAVLYTETGLEPLAYRRVLLAVGYLVYVLRSRCRYARCAMQEAVDLDRRGYPSWAASLRTAVRALEGGEGIPFPDAGDLMNEGRVVQLEADILRRMDQYLQAKVEGTERLSFLHGRREEDGRGTEVVEVRKLRHYLRVYNPGHRKALAKVMLSDHRLASRVRMYTGGEDEQKCRFCGGAAESVEHVWLECGGCATLVEKREDYVRQVLALCSEGEKERLFGLDGAHFQQVKYLLGLRKAVSVTAAYAYDLERLVKAKEKEERGGAGDGSEEEE</sequence>
<dbReference type="GO" id="GO:0003676">
    <property type="term" value="F:nucleic acid binding"/>
    <property type="evidence" value="ECO:0007669"/>
    <property type="project" value="InterPro"/>
</dbReference>
<dbReference type="SUPFAM" id="SSF53098">
    <property type="entry name" value="Ribonuclease H-like"/>
    <property type="match status" value="1"/>
</dbReference>
<name>A0A8H5BY28_9AGAR</name>
<dbReference type="PANTHER" id="PTHR10642">
    <property type="entry name" value="RIBONUCLEASE H1"/>
    <property type="match status" value="1"/>
</dbReference>
<feature type="region of interest" description="Disordered" evidence="8">
    <location>
        <begin position="235"/>
        <end position="259"/>
    </location>
</feature>
<dbReference type="EC" id="3.1.26.4" evidence="3"/>
<dbReference type="GO" id="GO:0043137">
    <property type="term" value="P:DNA replication, removal of RNA primer"/>
    <property type="evidence" value="ECO:0007669"/>
    <property type="project" value="TreeGrafter"/>
</dbReference>
<evidence type="ECO:0000256" key="7">
    <source>
        <dbReference type="ARBA" id="ARBA00022801"/>
    </source>
</evidence>